<dbReference type="Gene3D" id="3.20.20.100">
    <property type="entry name" value="NADP-dependent oxidoreductase domain"/>
    <property type="match status" value="1"/>
</dbReference>
<accession>A0A4R4ZG20</accession>
<gene>
    <name evidence="2" type="ORF">E1263_25195</name>
</gene>
<dbReference type="OrthoDB" id="3664926at2"/>
<comment type="caution">
    <text evidence="2">The sequence shown here is derived from an EMBL/GenBank/DDBJ whole genome shotgun (WGS) entry which is preliminary data.</text>
</comment>
<dbReference type="SUPFAM" id="SSF51430">
    <property type="entry name" value="NAD(P)-linked oxidoreductase"/>
    <property type="match status" value="1"/>
</dbReference>
<reference evidence="2 3" key="1">
    <citation type="submission" date="2019-03" db="EMBL/GenBank/DDBJ databases">
        <title>Draft genome sequences of novel Actinobacteria.</title>
        <authorList>
            <person name="Sahin N."/>
            <person name="Ay H."/>
            <person name="Saygin H."/>
        </authorList>
    </citation>
    <scope>NUCLEOTIDE SEQUENCE [LARGE SCALE GENOMIC DNA]</scope>
    <source>
        <strain evidence="2 3">JCM 13523</strain>
    </source>
</reference>
<dbReference type="InterPro" id="IPR023210">
    <property type="entry name" value="NADP_OxRdtase_dom"/>
</dbReference>
<dbReference type="InterPro" id="IPR050523">
    <property type="entry name" value="AKR_Detox_Biosynth"/>
</dbReference>
<dbReference type="GO" id="GO:0005829">
    <property type="term" value="C:cytosol"/>
    <property type="evidence" value="ECO:0007669"/>
    <property type="project" value="TreeGrafter"/>
</dbReference>
<dbReference type="EMBL" id="SMKX01000083">
    <property type="protein sequence ID" value="TDD56339.1"/>
    <property type="molecule type" value="Genomic_DNA"/>
</dbReference>
<dbReference type="PANTHER" id="PTHR43364">
    <property type="entry name" value="NADH-SPECIFIC METHYLGLYOXAL REDUCTASE-RELATED"/>
    <property type="match status" value="1"/>
</dbReference>
<protein>
    <submittedName>
        <fullName evidence="2">Aldo/keto reductase</fullName>
    </submittedName>
</protein>
<sequence>MMQRTLAGRRPVSALCLGAMNFGSSTDPETAIAILDRFVEAGGTFIDTSNNYNQWLGTGGDSEELLGRWMHSRKNRDQLVIATKVGARTTVAGDPGDQHWEGLRAGTVAAAVEGSLARLGTDRIDLYYAHIDDRVTPLDETVGALGRLAADGVVDLVGCSNTATWRLEQARRLAADQGVEAYSVIQQHSTYLWPSPLAPIDVRRGSPFFVHATVEHFDYLAEHPDLTLVAYASLLGGSYAGRPFPANRGYAHPSAYGRFEELRRVAREVGATANQVVLAWMLHRPQVVPLFGASTVAQLEEALDAVQLELSDDQLQRLDTA</sequence>
<evidence type="ECO:0000313" key="3">
    <source>
        <dbReference type="Proteomes" id="UP000295124"/>
    </source>
</evidence>
<dbReference type="Pfam" id="PF00248">
    <property type="entry name" value="Aldo_ket_red"/>
    <property type="match status" value="1"/>
</dbReference>
<dbReference type="InterPro" id="IPR036812">
    <property type="entry name" value="NAD(P)_OxRdtase_dom_sf"/>
</dbReference>
<evidence type="ECO:0000313" key="2">
    <source>
        <dbReference type="EMBL" id="TDD56339.1"/>
    </source>
</evidence>
<dbReference type="Proteomes" id="UP000295124">
    <property type="component" value="Unassembled WGS sequence"/>
</dbReference>
<dbReference type="AlphaFoldDB" id="A0A4R4ZG20"/>
<organism evidence="2 3">
    <name type="scientific">Kribbella antibiotica</name>
    <dbReference type="NCBI Taxonomy" id="190195"/>
    <lineage>
        <taxon>Bacteria</taxon>
        <taxon>Bacillati</taxon>
        <taxon>Actinomycetota</taxon>
        <taxon>Actinomycetes</taxon>
        <taxon>Propionibacteriales</taxon>
        <taxon>Kribbellaceae</taxon>
        <taxon>Kribbella</taxon>
    </lineage>
</organism>
<proteinExistence type="predicted"/>
<keyword evidence="3" id="KW-1185">Reference proteome</keyword>
<dbReference type="PANTHER" id="PTHR43364:SF6">
    <property type="entry name" value="OXIDOREDUCTASE-RELATED"/>
    <property type="match status" value="1"/>
</dbReference>
<evidence type="ECO:0000259" key="1">
    <source>
        <dbReference type="Pfam" id="PF00248"/>
    </source>
</evidence>
<dbReference type="RefSeq" id="WP_132171548.1">
    <property type="nucleotide sequence ID" value="NZ_SMKX01000083.1"/>
</dbReference>
<name>A0A4R4ZG20_9ACTN</name>
<feature type="domain" description="NADP-dependent oxidoreductase" evidence="1">
    <location>
        <begin position="15"/>
        <end position="320"/>
    </location>
</feature>